<dbReference type="OrthoDB" id="2789709at2759"/>
<evidence type="ECO:0000313" key="5">
    <source>
        <dbReference type="Proteomes" id="UP000313359"/>
    </source>
</evidence>
<feature type="domain" description="Fatty acid synthase subunit alpha acyl carrier" evidence="3">
    <location>
        <begin position="94"/>
        <end position="126"/>
    </location>
</feature>
<dbReference type="InterPro" id="IPR050830">
    <property type="entry name" value="Fungal_FAS"/>
</dbReference>
<dbReference type="STRING" id="1328759.A0A5C2SWD1"/>
<dbReference type="InterPro" id="IPR040899">
    <property type="entry name" value="Fas_alpha_ACP"/>
</dbReference>
<proteinExistence type="predicted"/>
<dbReference type="Gene3D" id="3.40.50.720">
    <property type="entry name" value="NAD(P)-binding Rossmann-like Domain"/>
    <property type="match status" value="2"/>
</dbReference>
<accession>A0A5C2SWD1</accession>
<evidence type="ECO:0000256" key="1">
    <source>
        <dbReference type="ARBA" id="ARBA00022679"/>
    </source>
</evidence>
<dbReference type="InterPro" id="IPR041550">
    <property type="entry name" value="FASI_helical"/>
</dbReference>
<dbReference type="PANTHER" id="PTHR10982:SF21">
    <property type="entry name" value="FATTY ACID SYNTHASE SUBUNIT BETA"/>
    <property type="match status" value="1"/>
</dbReference>
<gene>
    <name evidence="4" type="ORF">L227DRAFT_605649</name>
</gene>
<dbReference type="AlphaFoldDB" id="A0A5C2SWD1"/>
<evidence type="ECO:0000313" key="4">
    <source>
        <dbReference type="EMBL" id="RPD67249.1"/>
    </source>
</evidence>
<dbReference type="Proteomes" id="UP000313359">
    <property type="component" value="Unassembled WGS sequence"/>
</dbReference>
<evidence type="ECO:0000259" key="2">
    <source>
        <dbReference type="Pfam" id="PF18314"/>
    </source>
</evidence>
<dbReference type="Gene3D" id="6.10.250.1930">
    <property type="match status" value="1"/>
</dbReference>
<dbReference type="Pfam" id="PF18325">
    <property type="entry name" value="Fas_alpha_ACP"/>
    <property type="match status" value="1"/>
</dbReference>
<dbReference type="Pfam" id="PF18314">
    <property type="entry name" value="FAS_I_H"/>
    <property type="match status" value="1"/>
</dbReference>
<organism evidence="4 5">
    <name type="scientific">Lentinus tigrinus ALCF2SS1-6</name>
    <dbReference type="NCBI Taxonomy" id="1328759"/>
    <lineage>
        <taxon>Eukaryota</taxon>
        <taxon>Fungi</taxon>
        <taxon>Dikarya</taxon>
        <taxon>Basidiomycota</taxon>
        <taxon>Agaricomycotina</taxon>
        <taxon>Agaricomycetes</taxon>
        <taxon>Polyporales</taxon>
        <taxon>Polyporaceae</taxon>
        <taxon>Lentinus</taxon>
    </lineage>
</organism>
<sequence>MPFRAYLSKVESAHLNPDTLAKYEAQDDPVTLRHAIFCHAKPTKEVYCQFGDAEAPAAGASAAEASTSAPAAAAPAPVSPRLLRHLPQPPPKLKKVDEMLLSKSIEDLVCGKSTMQNEIIGSLGKHTSTPSPVSSVARFPVASMCSPSRSISRSPGVSGPPRTDSLRLLAATVELPNRLGSEEEERGFPDGLVSIYPQRLGISSSYGAAAGREGGRRGAVIDSEEFLKFQSNQGHFAAHQLELWMRHLGRDSRAGEIKYDTAKASCELQARLDALLASMVAFDALLIFYDIILGHLTTVDVGSLVTVSPLCTAPTHQFVICVRYYIDQCDPERGETYKIAKQFGQQLIDNCREVVGQPPLYKDVTFSTAPPHRGHRDCVQRIEGENVRKLETYVEETASGDTIALLTNVQKNQGDVLKPWNVVTSQPELSEEQKDQIKVLHCRQGAASSPQAPNWEYSGNLTGMYLDILHEIPTKDMNALLTSIGKGSIGVKILKVSPGSSGAHVVITTSLQPRDCSRSKYYQGIIQGFGREIDGLDDKSELAHRIMLLILLRLLGVVKKKETSRHFATRPTVDILPLSPSLVLFGNDGLYSELRILLEALF</sequence>
<keyword evidence="5" id="KW-1185">Reference proteome</keyword>
<reference evidence="4" key="1">
    <citation type="journal article" date="2018" name="Genome Biol. Evol.">
        <title>Genomics and development of Lentinus tigrinus, a white-rot wood-decaying mushroom with dimorphic fruiting bodies.</title>
        <authorList>
            <person name="Wu B."/>
            <person name="Xu Z."/>
            <person name="Knudson A."/>
            <person name="Carlson A."/>
            <person name="Chen N."/>
            <person name="Kovaka S."/>
            <person name="LaButti K."/>
            <person name="Lipzen A."/>
            <person name="Pennachio C."/>
            <person name="Riley R."/>
            <person name="Schakwitz W."/>
            <person name="Umezawa K."/>
            <person name="Ohm R.A."/>
            <person name="Grigoriev I.V."/>
            <person name="Nagy L.G."/>
            <person name="Gibbons J."/>
            <person name="Hibbett D."/>
        </authorList>
    </citation>
    <scope>NUCLEOTIDE SEQUENCE [LARGE SCALE GENOMIC DNA]</scope>
    <source>
        <strain evidence="4">ALCF2SS1-6</strain>
    </source>
</reference>
<name>A0A5C2SWD1_9APHY</name>
<keyword evidence="1" id="KW-0808">Transferase</keyword>
<feature type="domain" description="Fatty acid synthase type I helical" evidence="2">
    <location>
        <begin position="283"/>
        <end position="401"/>
    </location>
</feature>
<dbReference type="GO" id="GO:0008897">
    <property type="term" value="F:holo-[acyl-carrier-protein] synthase activity"/>
    <property type="evidence" value="ECO:0007669"/>
    <property type="project" value="InterPro"/>
</dbReference>
<dbReference type="PANTHER" id="PTHR10982">
    <property type="entry name" value="MALONYL COA-ACYL CARRIER PROTEIN TRANSACYLASE"/>
    <property type="match status" value="1"/>
</dbReference>
<dbReference type="EMBL" id="ML122250">
    <property type="protein sequence ID" value="RPD67249.1"/>
    <property type="molecule type" value="Genomic_DNA"/>
</dbReference>
<protein>
    <submittedName>
        <fullName evidence="4">Uncharacterized protein</fullName>
    </submittedName>
</protein>
<evidence type="ECO:0000259" key="3">
    <source>
        <dbReference type="Pfam" id="PF18325"/>
    </source>
</evidence>